<evidence type="ECO:0000256" key="3">
    <source>
        <dbReference type="ARBA" id="ARBA00023163"/>
    </source>
</evidence>
<dbReference type="InterPro" id="IPR051011">
    <property type="entry name" value="Metal_resp_trans_reg"/>
</dbReference>
<reference evidence="5 6" key="1">
    <citation type="submission" date="2019-01" db="EMBL/GenBank/DDBJ databases">
        <title>Ktedonosporobacter rubrisoli SCAWS-G2.</title>
        <authorList>
            <person name="Huang Y."/>
            <person name="Yan B."/>
        </authorList>
    </citation>
    <scope>NUCLEOTIDE SEQUENCE [LARGE SCALE GENOMIC DNA]</scope>
    <source>
        <strain evidence="5 6">SCAWS-G2</strain>
    </source>
</reference>
<evidence type="ECO:0000256" key="1">
    <source>
        <dbReference type="ARBA" id="ARBA00023015"/>
    </source>
</evidence>
<keyword evidence="1" id="KW-0805">Transcription regulation</keyword>
<evidence type="ECO:0000313" key="5">
    <source>
        <dbReference type="EMBL" id="QBD76463.1"/>
    </source>
</evidence>
<gene>
    <name evidence="5" type="ORF">EPA93_10750</name>
</gene>
<dbReference type="RefSeq" id="WP_129887271.1">
    <property type="nucleotide sequence ID" value="NZ_CP035758.1"/>
</dbReference>
<dbReference type="InterPro" id="IPR011991">
    <property type="entry name" value="ArsR-like_HTH"/>
</dbReference>
<dbReference type="SMART" id="SM00418">
    <property type="entry name" value="HTH_ARSR"/>
    <property type="match status" value="1"/>
</dbReference>
<protein>
    <submittedName>
        <fullName evidence="5">ArsR family transcriptional regulator</fullName>
    </submittedName>
</protein>
<keyword evidence="3" id="KW-0804">Transcription</keyword>
<dbReference type="OrthoDB" id="4158481at2"/>
<dbReference type="Proteomes" id="UP000290365">
    <property type="component" value="Chromosome"/>
</dbReference>
<organism evidence="5 6">
    <name type="scientific">Ktedonosporobacter rubrisoli</name>
    <dbReference type="NCBI Taxonomy" id="2509675"/>
    <lineage>
        <taxon>Bacteria</taxon>
        <taxon>Bacillati</taxon>
        <taxon>Chloroflexota</taxon>
        <taxon>Ktedonobacteria</taxon>
        <taxon>Ktedonobacterales</taxon>
        <taxon>Ktedonosporobacteraceae</taxon>
        <taxon>Ktedonosporobacter</taxon>
    </lineage>
</organism>
<keyword evidence="6" id="KW-1185">Reference proteome</keyword>
<dbReference type="EMBL" id="CP035758">
    <property type="protein sequence ID" value="QBD76463.1"/>
    <property type="molecule type" value="Genomic_DNA"/>
</dbReference>
<dbReference type="Pfam" id="PF12840">
    <property type="entry name" value="HTH_20"/>
    <property type="match status" value="1"/>
</dbReference>
<sequence>MAKQRTSGWRSPHRALADPLRIRLLEALWERPQSAKELAEWTGVPSDRLYYHLTQLEEAKLIEIAEYRRLSGGKVERIYRPTEVEPPGDVATPEELAHFLSASLEATQVDIATAGAAQEAGERRDISLVRTTLRLKEAELAELRGHILELLRKAQEEPDDEGTWTRVVFALVDLQARKPSTNGGDSA</sequence>
<feature type="domain" description="HTH arsR-type" evidence="4">
    <location>
        <begin position="14"/>
        <end position="105"/>
    </location>
</feature>
<dbReference type="PANTHER" id="PTHR43132">
    <property type="entry name" value="ARSENICAL RESISTANCE OPERON REPRESSOR ARSR-RELATED"/>
    <property type="match status" value="1"/>
</dbReference>
<accession>A0A4P6JMU2</accession>
<dbReference type="InterPro" id="IPR036388">
    <property type="entry name" value="WH-like_DNA-bd_sf"/>
</dbReference>
<dbReference type="SUPFAM" id="SSF46785">
    <property type="entry name" value="Winged helix' DNA-binding domain"/>
    <property type="match status" value="1"/>
</dbReference>
<evidence type="ECO:0000313" key="6">
    <source>
        <dbReference type="Proteomes" id="UP000290365"/>
    </source>
</evidence>
<dbReference type="GO" id="GO:0003677">
    <property type="term" value="F:DNA binding"/>
    <property type="evidence" value="ECO:0007669"/>
    <property type="project" value="UniProtKB-KW"/>
</dbReference>
<dbReference type="InterPro" id="IPR001845">
    <property type="entry name" value="HTH_ArsR_DNA-bd_dom"/>
</dbReference>
<dbReference type="KEGG" id="kbs:EPA93_10750"/>
<dbReference type="AlphaFoldDB" id="A0A4P6JMU2"/>
<dbReference type="PANTHER" id="PTHR43132:SF2">
    <property type="entry name" value="ARSENICAL RESISTANCE OPERON REPRESSOR ARSR-RELATED"/>
    <property type="match status" value="1"/>
</dbReference>
<proteinExistence type="predicted"/>
<dbReference type="CDD" id="cd00090">
    <property type="entry name" value="HTH_ARSR"/>
    <property type="match status" value="1"/>
</dbReference>
<keyword evidence="2" id="KW-0238">DNA-binding</keyword>
<dbReference type="GO" id="GO:0003700">
    <property type="term" value="F:DNA-binding transcription factor activity"/>
    <property type="evidence" value="ECO:0007669"/>
    <property type="project" value="InterPro"/>
</dbReference>
<dbReference type="InterPro" id="IPR036390">
    <property type="entry name" value="WH_DNA-bd_sf"/>
</dbReference>
<dbReference type="Gene3D" id="1.10.10.10">
    <property type="entry name" value="Winged helix-like DNA-binding domain superfamily/Winged helix DNA-binding domain"/>
    <property type="match status" value="1"/>
</dbReference>
<evidence type="ECO:0000259" key="4">
    <source>
        <dbReference type="SMART" id="SM00418"/>
    </source>
</evidence>
<name>A0A4P6JMU2_KTERU</name>
<evidence type="ECO:0000256" key="2">
    <source>
        <dbReference type="ARBA" id="ARBA00023125"/>
    </source>
</evidence>